<dbReference type="AlphaFoldDB" id="A0AAV3P9P3"/>
<evidence type="ECO:0000313" key="1">
    <source>
        <dbReference type="EMBL" id="GAA0148021.1"/>
    </source>
</evidence>
<sequence length="205" mass="22929">MALSGEGFGDKTPVTDQQEVEVEARGEGQTYFTIPGAFVFLGGGDNLLIVHLHLASRLNSHLKQKKIKKLSSRFRSTWLELGDANTNYFHSSITINQCRSKLCTIKNAEGTILTEPEDIVKEVVTYFQTMFIVVDNVDADYVELINTRVDEDYKGMLVAQPTKDEVDKAMLSMKVGKSPGLDGLTAEFYQRNCSLIGNDVFFLYL</sequence>
<protein>
    <submittedName>
        <fullName evidence="1">Uncharacterized protein</fullName>
    </submittedName>
</protein>
<accession>A0AAV3P9P3</accession>
<evidence type="ECO:0000313" key="2">
    <source>
        <dbReference type="Proteomes" id="UP001454036"/>
    </source>
</evidence>
<dbReference type="EMBL" id="BAABME010001172">
    <property type="protein sequence ID" value="GAA0148021.1"/>
    <property type="molecule type" value="Genomic_DNA"/>
</dbReference>
<dbReference type="Proteomes" id="UP001454036">
    <property type="component" value="Unassembled WGS sequence"/>
</dbReference>
<gene>
    <name evidence="1" type="ORF">LIER_07572</name>
</gene>
<keyword evidence="2" id="KW-1185">Reference proteome</keyword>
<name>A0AAV3P9P3_LITER</name>
<reference evidence="1 2" key="1">
    <citation type="submission" date="2024-01" db="EMBL/GenBank/DDBJ databases">
        <title>The complete chloroplast genome sequence of Lithospermum erythrorhizon: insights into the phylogenetic relationship among Boraginaceae species and the maternal lineages of purple gromwells.</title>
        <authorList>
            <person name="Okada T."/>
            <person name="Watanabe K."/>
        </authorList>
    </citation>
    <scope>NUCLEOTIDE SEQUENCE [LARGE SCALE GENOMIC DNA]</scope>
</reference>
<proteinExistence type="predicted"/>
<comment type="caution">
    <text evidence="1">The sequence shown here is derived from an EMBL/GenBank/DDBJ whole genome shotgun (WGS) entry which is preliminary data.</text>
</comment>
<organism evidence="1 2">
    <name type="scientific">Lithospermum erythrorhizon</name>
    <name type="common">Purple gromwell</name>
    <name type="synonym">Lithospermum officinale var. erythrorhizon</name>
    <dbReference type="NCBI Taxonomy" id="34254"/>
    <lineage>
        <taxon>Eukaryota</taxon>
        <taxon>Viridiplantae</taxon>
        <taxon>Streptophyta</taxon>
        <taxon>Embryophyta</taxon>
        <taxon>Tracheophyta</taxon>
        <taxon>Spermatophyta</taxon>
        <taxon>Magnoliopsida</taxon>
        <taxon>eudicotyledons</taxon>
        <taxon>Gunneridae</taxon>
        <taxon>Pentapetalae</taxon>
        <taxon>asterids</taxon>
        <taxon>lamiids</taxon>
        <taxon>Boraginales</taxon>
        <taxon>Boraginaceae</taxon>
        <taxon>Boraginoideae</taxon>
        <taxon>Lithospermeae</taxon>
        <taxon>Lithospermum</taxon>
    </lineage>
</organism>